<proteinExistence type="predicted"/>
<evidence type="ECO:0000256" key="1">
    <source>
        <dbReference type="SAM" id="MobiDB-lite"/>
    </source>
</evidence>
<evidence type="ECO:0000313" key="3">
    <source>
        <dbReference type="Proteomes" id="UP001054857"/>
    </source>
</evidence>
<accession>A0AAD3DR56</accession>
<feature type="compositionally biased region" description="Pro residues" evidence="1">
    <location>
        <begin position="72"/>
        <end position="84"/>
    </location>
</feature>
<feature type="compositionally biased region" description="Gly residues" evidence="1">
    <location>
        <begin position="211"/>
        <end position="220"/>
    </location>
</feature>
<feature type="compositionally biased region" description="Polar residues" evidence="1">
    <location>
        <begin position="368"/>
        <end position="377"/>
    </location>
</feature>
<feature type="compositionally biased region" description="Acidic residues" evidence="1">
    <location>
        <begin position="182"/>
        <end position="193"/>
    </location>
</feature>
<feature type="region of interest" description="Disordered" evidence="1">
    <location>
        <begin position="488"/>
        <end position="517"/>
    </location>
</feature>
<organism evidence="2 3">
    <name type="scientific">Astrephomene gubernaculifera</name>
    <dbReference type="NCBI Taxonomy" id="47775"/>
    <lineage>
        <taxon>Eukaryota</taxon>
        <taxon>Viridiplantae</taxon>
        <taxon>Chlorophyta</taxon>
        <taxon>core chlorophytes</taxon>
        <taxon>Chlorophyceae</taxon>
        <taxon>CS clade</taxon>
        <taxon>Chlamydomonadales</taxon>
        <taxon>Astrephomenaceae</taxon>
        <taxon>Astrephomene</taxon>
    </lineage>
</organism>
<feature type="region of interest" description="Disordered" evidence="1">
    <location>
        <begin position="72"/>
        <end position="130"/>
    </location>
</feature>
<evidence type="ECO:0000313" key="2">
    <source>
        <dbReference type="EMBL" id="GFR44401.1"/>
    </source>
</evidence>
<protein>
    <submittedName>
        <fullName evidence="2">Uncharacterized protein</fullName>
    </submittedName>
</protein>
<feature type="non-terminal residue" evidence="2">
    <location>
        <position position="1"/>
    </location>
</feature>
<sequence length="557" mass="58452">DDDEEEEDGDQRQQQQGRHRPRGRADTGGSFAAADGIGGGDGGGGGVYGALGPLQLGPWRTAYLLPAQVEPLPPQVLLPPPPPPDDARRATHQQQRPQHPPTHSNQPPQQPQQQQQQPLQQQGHPDALGVVHTSRGFATGAVNGPLLLYGTSHTANGRRTRGGGVDNPWVGRQGGGGYGDMATDDEEEGEEDVAGGQRESHGDGMGDEGGGDGGGGGGEGSATQEAGMTKVLAHMARRWDADTAHALEQRAALGRMLALTQQSEEQIASAGQQALVTRGSAASRPPPSAGLLDPTLDLEGELIRQQQEQLALIRQQQQQQEEGVTAHGPVGRPGPPVANAAVERLLDELLGAPPAAARDASAVRQVSSGTTAAGSSPRQPPASPQTDESSFLHLSLDSLTQVRQGGEWVLQVVLRVSDGGDLDQGQRRPLPVLAVPPYSHPQPPPPTPPLHLDDAALLLYCTSGGGGGGGCLPLPCVRGRWSVVHDRRWQQRDGGQQGQEGQQQQGGAKQWQQDCAQQERQEQQGLQRGQRRSQLLVVVEAAVPLADLVALAGGLMG</sequence>
<feature type="non-terminal residue" evidence="2">
    <location>
        <position position="557"/>
    </location>
</feature>
<feature type="compositionally biased region" description="Low complexity" evidence="1">
    <location>
        <begin position="356"/>
        <end position="367"/>
    </location>
</feature>
<feature type="region of interest" description="Disordered" evidence="1">
    <location>
        <begin position="309"/>
        <end position="337"/>
    </location>
</feature>
<feature type="compositionally biased region" description="Low complexity" evidence="1">
    <location>
        <begin position="499"/>
        <end position="516"/>
    </location>
</feature>
<gene>
    <name evidence="2" type="ORF">Agub_g5633</name>
</gene>
<feature type="region of interest" description="Disordered" evidence="1">
    <location>
        <begin position="153"/>
        <end position="223"/>
    </location>
</feature>
<feature type="compositionally biased region" description="Low complexity" evidence="1">
    <location>
        <begin position="92"/>
        <end position="125"/>
    </location>
</feature>
<dbReference type="AlphaFoldDB" id="A0AAD3DR56"/>
<keyword evidence="3" id="KW-1185">Reference proteome</keyword>
<feature type="region of interest" description="Disordered" evidence="1">
    <location>
        <begin position="356"/>
        <end position="389"/>
    </location>
</feature>
<feature type="region of interest" description="Disordered" evidence="1">
    <location>
        <begin position="419"/>
        <end position="449"/>
    </location>
</feature>
<feature type="region of interest" description="Disordered" evidence="1">
    <location>
        <begin position="1"/>
        <end position="54"/>
    </location>
</feature>
<feature type="compositionally biased region" description="Gly residues" evidence="1">
    <location>
        <begin position="36"/>
        <end position="49"/>
    </location>
</feature>
<name>A0AAD3DR56_9CHLO</name>
<reference evidence="2 3" key="1">
    <citation type="journal article" date="2021" name="Sci. Rep.">
        <title>Genome sequencing of the multicellular alga Astrephomene provides insights into convergent evolution of germ-soma differentiation.</title>
        <authorList>
            <person name="Yamashita S."/>
            <person name="Yamamoto K."/>
            <person name="Matsuzaki R."/>
            <person name="Suzuki S."/>
            <person name="Yamaguchi H."/>
            <person name="Hirooka S."/>
            <person name="Minakuchi Y."/>
            <person name="Miyagishima S."/>
            <person name="Kawachi M."/>
            <person name="Toyoda A."/>
            <person name="Nozaki H."/>
        </authorList>
    </citation>
    <scope>NUCLEOTIDE SEQUENCE [LARGE SCALE GENOMIC DNA]</scope>
    <source>
        <strain evidence="2 3">NIES-4017</strain>
    </source>
</reference>
<dbReference type="Proteomes" id="UP001054857">
    <property type="component" value="Unassembled WGS sequence"/>
</dbReference>
<feature type="compositionally biased region" description="Low complexity" evidence="1">
    <location>
        <begin position="309"/>
        <end position="322"/>
    </location>
</feature>
<dbReference type="EMBL" id="BMAR01000007">
    <property type="protein sequence ID" value="GFR44401.1"/>
    <property type="molecule type" value="Genomic_DNA"/>
</dbReference>
<feature type="compositionally biased region" description="Pro residues" evidence="1">
    <location>
        <begin position="438"/>
        <end position="449"/>
    </location>
</feature>
<comment type="caution">
    <text evidence="2">The sequence shown here is derived from an EMBL/GenBank/DDBJ whole genome shotgun (WGS) entry which is preliminary data.</text>
</comment>